<organism evidence="8 9">
    <name type="scientific">Candidatus Ruthenibacterium avium</name>
    <dbReference type="NCBI Taxonomy" id="2838751"/>
    <lineage>
        <taxon>Bacteria</taxon>
        <taxon>Bacillati</taxon>
        <taxon>Bacillota</taxon>
        <taxon>Clostridia</taxon>
        <taxon>Eubacteriales</taxon>
        <taxon>Oscillospiraceae</taxon>
        <taxon>Ruthenibacterium</taxon>
    </lineage>
</organism>
<comment type="subunit">
    <text evidence="2 5">Homopentamer.</text>
</comment>
<evidence type="ECO:0000313" key="9">
    <source>
        <dbReference type="Proteomes" id="UP000824209"/>
    </source>
</evidence>
<dbReference type="PANTHER" id="PTHR30288:SF0">
    <property type="entry name" value="FLAGELLAR HOOK-ASSOCIATED PROTEIN 2"/>
    <property type="match status" value="1"/>
</dbReference>
<accession>A0A9D2M161</accession>
<reference evidence="8" key="2">
    <citation type="submission" date="2021-04" db="EMBL/GenBank/DDBJ databases">
        <authorList>
            <person name="Gilroy R."/>
        </authorList>
    </citation>
    <scope>NUCLEOTIDE SEQUENCE</scope>
    <source>
        <strain evidence="8">ChiBcec8-14828</strain>
    </source>
</reference>
<evidence type="ECO:0000259" key="6">
    <source>
        <dbReference type="Pfam" id="PF02465"/>
    </source>
</evidence>
<evidence type="ECO:0000259" key="7">
    <source>
        <dbReference type="Pfam" id="PF07195"/>
    </source>
</evidence>
<feature type="coiled-coil region" evidence="5">
    <location>
        <begin position="685"/>
        <end position="712"/>
    </location>
</feature>
<keyword evidence="3 5" id="KW-0175">Coiled coil</keyword>
<keyword evidence="8" id="KW-0969">Cilium</keyword>
<keyword evidence="8" id="KW-0966">Cell projection</keyword>
<protein>
    <recommendedName>
        <fullName evidence="5">Flagellar hook-associated protein 2</fullName>
        <shortName evidence="5">HAP2</shortName>
    </recommendedName>
    <alternativeName>
        <fullName evidence="5">Flagellar cap protein</fullName>
    </alternativeName>
</protein>
<dbReference type="GO" id="GO:0009424">
    <property type="term" value="C:bacterial-type flagellum hook"/>
    <property type="evidence" value="ECO:0007669"/>
    <property type="project" value="UniProtKB-UniRule"/>
</dbReference>
<evidence type="ECO:0000313" key="8">
    <source>
        <dbReference type="EMBL" id="HJB38911.1"/>
    </source>
</evidence>
<evidence type="ECO:0000256" key="1">
    <source>
        <dbReference type="ARBA" id="ARBA00009764"/>
    </source>
</evidence>
<dbReference type="EMBL" id="DWYA01000008">
    <property type="protein sequence ID" value="HJB38911.1"/>
    <property type="molecule type" value="Genomic_DNA"/>
</dbReference>
<dbReference type="Pfam" id="PF07195">
    <property type="entry name" value="FliD_C"/>
    <property type="match status" value="1"/>
</dbReference>
<dbReference type="GO" id="GO:0071973">
    <property type="term" value="P:bacterial-type flagellum-dependent cell motility"/>
    <property type="evidence" value="ECO:0007669"/>
    <property type="project" value="TreeGrafter"/>
</dbReference>
<dbReference type="PANTHER" id="PTHR30288">
    <property type="entry name" value="FLAGELLAR CAP/ASSEMBLY PROTEIN FLID"/>
    <property type="match status" value="1"/>
</dbReference>
<dbReference type="GO" id="GO:0005576">
    <property type="term" value="C:extracellular region"/>
    <property type="evidence" value="ECO:0007669"/>
    <property type="project" value="UniProtKB-SubCell"/>
</dbReference>
<keyword evidence="4 5" id="KW-0975">Bacterial flagellum</keyword>
<feature type="domain" description="Flagellar hook-associated protein 2 N-terminal" evidence="6">
    <location>
        <begin position="25"/>
        <end position="131"/>
    </location>
</feature>
<dbReference type="GO" id="GO:0009421">
    <property type="term" value="C:bacterial-type flagellum filament cap"/>
    <property type="evidence" value="ECO:0007669"/>
    <property type="project" value="InterPro"/>
</dbReference>
<dbReference type="GO" id="GO:0007155">
    <property type="term" value="P:cell adhesion"/>
    <property type="evidence" value="ECO:0007669"/>
    <property type="project" value="InterPro"/>
</dbReference>
<comment type="subcellular location">
    <subcellularLocation>
        <location evidence="5">Secreted</location>
    </subcellularLocation>
    <subcellularLocation>
        <location evidence="5">Bacterial flagellum</location>
    </subcellularLocation>
</comment>
<name>A0A9D2M161_9FIRM</name>
<comment type="caution">
    <text evidence="8">The sequence shown here is derived from an EMBL/GenBank/DDBJ whole genome shotgun (WGS) entry which is preliminary data.</text>
</comment>
<proteinExistence type="inferred from homology"/>
<gene>
    <name evidence="8" type="primary">fliD</name>
    <name evidence="8" type="ORF">H9943_00770</name>
</gene>
<feature type="domain" description="Flagellar hook-associated protein 2 C-terminal" evidence="7">
    <location>
        <begin position="469"/>
        <end position="728"/>
    </location>
</feature>
<dbReference type="InterPro" id="IPR040026">
    <property type="entry name" value="FliD"/>
</dbReference>
<evidence type="ECO:0000256" key="3">
    <source>
        <dbReference type="ARBA" id="ARBA00023054"/>
    </source>
</evidence>
<evidence type="ECO:0000256" key="2">
    <source>
        <dbReference type="ARBA" id="ARBA00011255"/>
    </source>
</evidence>
<keyword evidence="8" id="KW-0282">Flagellum</keyword>
<dbReference type="InterPro" id="IPR003481">
    <property type="entry name" value="FliD_N"/>
</dbReference>
<keyword evidence="5" id="KW-0964">Secreted</keyword>
<dbReference type="InterPro" id="IPR010809">
    <property type="entry name" value="FliD_C"/>
</dbReference>
<dbReference type="AlphaFoldDB" id="A0A9D2M161"/>
<dbReference type="Pfam" id="PF02465">
    <property type="entry name" value="FliD_N"/>
    <property type="match status" value="1"/>
</dbReference>
<reference evidence="8" key="1">
    <citation type="journal article" date="2021" name="PeerJ">
        <title>Extensive microbial diversity within the chicken gut microbiome revealed by metagenomics and culture.</title>
        <authorList>
            <person name="Gilroy R."/>
            <person name="Ravi A."/>
            <person name="Getino M."/>
            <person name="Pursley I."/>
            <person name="Horton D.L."/>
            <person name="Alikhan N.F."/>
            <person name="Baker D."/>
            <person name="Gharbi K."/>
            <person name="Hall N."/>
            <person name="Watson M."/>
            <person name="Adriaenssens E.M."/>
            <person name="Foster-Nyarko E."/>
            <person name="Jarju S."/>
            <person name="Secka A."/>
            <person name="Antonio M."/>
            <person name="Oren A."/>
            <person name="Chaudhuri R.R."/>
            <person name="La Ragione R."/>
            <person name="Hildebrand F."/>
            <person name="Pallen M.J."/>
        </authorList>
    </citation>
    <scope>NUCLEOTIDE SEQUENCE</scope>
    <source>
        <strain evidence="8">ChiBcec8-14828</strain>
    </source>
</reference>
<sequence length="741" mass="80423">MSSINTSNYWSSSASSNKGMSGMISGMDTESMVEQMLSGTQSKIDAQEALKQQTLWKQEIYRDMITTINDFRNKYFNFSVDASSSMNFASGAFFNTMKAAVQGGSGLNIVGADSSALTGDMRVKIKQLAETARMESTVSLSPDEVQGQVFTNNLNTLTLNFKQTMDDGSTQNVAVNVDLAGAADMDQVVQKITAALSSNGVDGVKVENVDGKLQMTVDKDNEFTYQSAGGSQFAMKMAGFSAGVTTEKSESGESVIKVKGEFDQDPKVDMTFDVNLDGITKTITLKDVTVAQMQGDDVINSINDQLKKAFGVTNGEQNMKVEKVGDASSGYSLKFSMSQKLTDEKGHSFTLTGINLGSLGITPGSSSVVSYSTKLSDLAGVQADSNGKYSFTLNGETFEFEADATLGDLINTVNDSDAGVKISYSALSDTFVMETTSSGAGFSISVDDDQSNVLNAIFGNISKGTKVAGKDAIVEVNGVETTRSSNTITINGITMELTKADPNEEIVIGTERDVDKIVEGFKSFIEDYNAMLEKLNGYMNEDPEYKDYAPLTEEQKKEMTESQIKLWEEKAKTGLVRRDSTVEAFLSEMRTIMYTTPEGSNIALYNIGIETGNYKEKGKLVLDETALRNALANDPSGVEQLFTQAQDGLAKLLDDSLKNVANTSSGSPGMLVQMAGAKGYSSEGNNTLSREVVSIEDRIEQLKSIYEKQKERYWKQFNTMEQVLANMSSQSSYIQSQFYSY</sequence>
<evidence type="ECO:0000256" key="4">
    <source>
        <dbReference type="ARBA" id="ARBA00023143"/>
    </source>
</evidence>
<comment type="similarity">
    <text evidence="1 5">Belongs to the FliD family.</text>
</comment>
<dbReference type="Proteomes" id="UP000824209">
    <property type="component" value="Unassembled WGS sequence"/>
</dbReference>
<evidence type="ECO:0000256" key="5">
    <source>
        <dbReference type="RuleBase" id="RU362066"/>
    </source>
</evidence>
<comment type="function">
    <text evidence="5">Required for morphogenesis and for the elongation of the flagellar filament by facilitating polymerization of the flagellin monomers at the tip of growing filament. Forms a capping structure, which prevents flagellin subunits (transported through the central channel of the flagellum) from leaking out without polymerization at the distal end.</text>
</comment>